<feature type="region of interest" description="Disordered" evidence="7">
    <location>
        <begin position="1733"/>
        <end position="1754"/>
    </location>
</feature>
<dbReference type="Pfam" id="PF00550">
    <property type="entry name" value="PP-binding"/>
    <property type="match status" value="2"/>
</dbReference>
<dbReference type="InterPro" id="IPR020806">
    <property type="entry name" value="PKS_PP-bd"/>
</dbReference>
<evidence type="ECO:0000256" key="1">
    <source>
        <dbReference type="ARBA" id="ARBA00001933"/>
    </source>
</evidence>
<dbReference type="FunFam" id="3.40.50.980:FF:000001">
    <property type="entry name" value="Non-ribosomal peptide synthetase"/>
    <property type="match status" value="1"/>
</dbReference>
<dbReference type="NCBIfam" id="TIGR01733">
    <property type="entry name" value="AA-adenyl-dom"/>
    <property type="match status" value="1"/>
</dbReference>
<dbReference type="InterPro" id="IPR014030">
    <property type="entry name" value="Ketoacyl_synth_N"/>
</dbReference>
<dbReference type="Pfam" id="PF16197">
    <property type="entry name" value="KAsynt_C_assoc"/>
    <property type="match status" value="1"/>
</dbReference>
<dbReference type="PROSITE" id="PS00012">
    <property type="entry name" value="PHOSPHOPANTETHEINE"/>
    <property type="match status" value="2"/>
</dbReference>
<feature type="domain" description="Carrier" evidence="8">
    <location>
        <begin position="1537"/>
        <end position="1619"/>
    </location>
</feature>
<dbReference type="InterPro" id="IPR032821">
    <property type="entry name" value="PKS_assoc"/>
</dbReference>
<dbReference type="GO" id="GO:0031177">
    <property type="term" value="F:phosphopantetheine binding"/>
    <property type="evidence" value="ECO:0007669"/>
    <property type="project" value="InterPro"/>
</dbReference>
<evidence type="ECO:0000256" key="3">
    <source>
        <dbReference type="ARBA" id="ARBA00022450"/>
    </source>
</evidence>
<dbReference type="InterPro" id="IPR016039">
    <property type="entry name" value="Thiolase-like"/>
</dbReference>
<reference evidence="10 11" key="1">
    <citation type="submission" date="2019-08" db="EMBL/GenBank/DDBJ databases">
        <title>Deep-cultivation of Planctomycetes and their phenomic and genomic characterization uncovers novel biology.</title>
        <authorList>
            <person name="Wiegand S."/>
            <person name="Jogler M."/>
            <person name="Boedeker C."/>
            <person name="Pinto D."/>
            <person name="Vollmers J."/>
            <person name="Rivas-Marin E."/>
            <person name="Kohn T."/>
            <person name="Peeters S.H."/>
            <person name="Heuer A."/>
            <person name="Rast P."/>
            <person name="Oberbeckmann S."/>
            <person name="Bunk B."/>
            <person name="Jeske O."/>
            <person name="Meyerdierks A."/>
            <person name="Storesund J.E."/>
            <person name="Kallscheuer N."/>
            <person name="Luecker S."/>
            <person name="Lage O.M."/>
            <person name="Pohl T."/>
            <person name="Merkel B.J."/>
            <person name="Hornburger P."/>
            <person name="Mueller R.-W."/>
            <person name="Bruemmer F."/>
            <person name="Labrenz M."/>
            <person name="Spormann A.M."/>
            <person name="Op den Camp H."/>
            <person name="Overmann J."/>
            <person name="Amann R."/>
            <person name="Jetten M.S.M."/>
            <person name="Mascher T."/>
            <person name="Medema M.H."/>
            <person name="Devos D.P."/>
            <person name="Kaster A.-K."/>
            <person name="Ovreas L."/>
            <person name="Rohde M."/>
            <person name="Galperin M.Y."/>
            <person name="Jogler C."/>
        </authorList>
    </citation>
    <scope>NUCLEOTIDE SEQUENCE [LARGE SCALE GENOMIC DNA]</scope>
    <source>
        <strain evidence="10 11">FC18</strain>
    </source>
</reference>
<dbReference type="PANTHER" id="PTHR43775">
    <property type="entry name" value="FATTY ACID SYNTHASE"/>
    <property type="match status" value="1"/>
</dbReference>
<dbReference type="GO" id="GO:0008483">
    <property type="term" value="F:transaminase activity"/>
    <property type="evidence" value="ECO:0007669"/>
    <property type="project" value="InterPro"/>
</dbReference>
<dbReference type="PROSITE" id="PS52004">
    <property type="entry name" value="KS3_2"/>
    <property type="match status" value="1"/>
</dbReference>
<dbReference type="Gene3D" id="3.90.1150.10">
    <property type="entry name" value="Aspartate Aminotransferase, domain 1"/>
    <property type="match status" value="1"/>
</dbReference>
<dbReference type="PROSITE" id="PS50075">
    <property type="entry name" value="CARRIER"/>
    <property type="match status" value="2"/>
</dbReference>
<dbReference type="InterPro" id="IPR014043">
    <property type="entry name" value="Acyl_transferase_dom"/>
</dbReference>
<dbReference type="Gene3D" id="3.40.366.10">
    <property type="entry name" value="Malonyl-Coenzyme A Acyl Carrier Protein, domain 2"/>
    <property type="match status" value="1"/>
</dbReference>
<dbReference type="InterPro" id="IPR015421">
    <property type="entry name" value="PyrdxlP-dep_Trfase_major"/>
</dbReference>
<dbReference type="Gene3D" id="3.40.47.10">
    <property type="match status" value="1"/>
</dbReference>
<feature type="region of interest" description="Disordered" evidence="7">
    <location>
        <begin position="1509"/>
        <end position="1538"/>
    </location>
</feature>
<protein>
    <submittedName>
        <fullName evidence="10">Polyketide synthase PksJ</fullName>
    </submittedName>
</protein>
<keyword evidence="6" id="KW-0663">Pyridoxal phosphate</keyword>
<evidence type="ECO:0000256" key="6">
    <source>
        <dbReference type="ARBA" id="ARBA00022898"/>
    </source>
</evidence>
<feature type="domain" description="Carrier" evidence="8">
    <location>
        <begin position="525"/>
        <end position="600"/>
    </location>
</feature>
<dbReference type="SMART" id="SM00827">
    <property type="entry name" value="PKS_AT"/>
    <property type="match status" value="1"/>
</dbReference>
<dbReference type="InterPro" id="IPR015422">
    <property type="entry name" value="PyrdxlP-dep_Trfase_small"/>
</dbReference>
<dbReference type="Gene3D" id="3.40.640.10">
    <property type="entry name" value="Type I PLP-dependent aspartate aminotransferase-like (Major domain)"/>
    <property type="match status" value="1"/>
</dbReference>
<dbReference type="InterPro" id="IPR045851">
    <property type="entry name" value="AMP-bd_C_sf"/>
</dbReference>
<keyword evidence="11" id="KW-1185">Reference proteome</keyword>
<dbReference type="SUPFAM" id="SSF56801">
    <property type="entry name" value="Acetyl-CoA synthetase-like"/>
    <property type="match status" value="1"/>
</dbReference>
<proteinExistence type="predicted"/>
<name>A0A5B9PHK7_9BACT</name>
<dbReference type="SUPFAM" id="SSF53901">
    <property type="entry name" value="Thiolase-like"/>
    <property type="match status" value="1"/>
</dbReference>
<evidence type="ECO:0000313" key="11">
    <source>
        <dbReference type="Proteomes" id="UP000322214"/>
    </source>
</evidence>
<dbReference type="Gene3D" id="3.30.300.30">
    <property type="match status" value="1"/>
</dbReference>
<dbReference type="InterPro" id="IPR020841">
    <property type="entry name" value="PKS_Beta-ketoAc_synthase_dom"/>
</dbReference>
<dbReference type="InterPro" id="IPR001227">
    <property type="entry name" value="Ac_transferase_dom_sf"/>
</dbReference>
<dbReference type="InterPro" id="IPR009081">
    <property type="entry name" value="PP-bd_ACP"/>
</dbReference>
<dbReference type="RefSeq" id="WP_075082247.1">
    <property type="nucleotide sequence ID" value="NZ_CP042912.1"/>
</dbReference>
<dbReference type="SMART" id="SM00823">
    <property type="entry name" value="PKS_PP"/>
    <property type="match status" value="2"/>
</dbReference>
<dbReference type="PANTHER" id="PTHR43775:SF51">
    <property type="entry name" value="INACTIVE PHENOLPHTHIOCEROL SYNTHESIS POLYKETIDE SYNTHASE TYPE I PKS1-RELATED"/>
    <property type="match status" value="1"/>
</dbReference>
<dbReference type="Pfam" id="PF00202">
    <property type="entry name" value="Aminotran_3"/>
    <property type="match status" value="1"/>
</dbReference>
<dbReference type="Pfam" id="PF00501">
    <property type="entry name" value="AMP-binding"/>
    <property type="match status" value="1"/>
</dbReference>
<dbReference type="Gene3D" id="3.30.70.3290">
    <property type="match status" value="1"/>
</dbReference>
<evidence type="ECO:0000256" key="2">
    <source>
        <dbReference type="ARBA" id="ARBA00001957"/>
    </source>
</evidence>
<dbReference type="SMART" id="SM00825">
    <property type="entry name" value="PKS_KS"/>
    <property type="match status" value="1"/>
</dbReference>
<dbReference type="CDD" id="cd00833">
    <property type="entry name" value="PKS"/>
    <property type="match status" value="1"/>
</dbReference>
<feature type="domain" description="Ketosynthase family 3 (KS3)" evidence="9">
    <location>
        <begin position="617"/>
        <end position="1043"/>
    </location>
</feature>
<dbReference type="SUPFAM" id="SSF55048">
    <property type="entry name" value="Probable ACP-binding domain of malonyl-CoA ACP transacylase"/>
    <property type="match status" value="1"/>
</dbReference>
<dbReference type="FunFam" id="3.40.50.12780:FF:000012">
    <property type="entry name" value="Non-ribosomal peptide synthetase"/>
    <property type="match status" value="1"/>
</dbReference>
<dbReference type="InterPro" id="IPR036736">
    <property type="entry name" value="ACP-like_sf"/>
</dbReference>
<dbReference type="InterPro" id="IPR050091">
    <property type="entry name" value="PKS_NRPS_Biosynth_Enz"/>
</dbReference>
<evidence type="ECO:0000259" key="8">
    <source>
        <dbReference type="PROSITE" id="PS50075"/>
    </source>
</evidence>
<dbReference type="InterPro" id="IPR020845">
    <property type="entry name" value="AMP-binding_CS"/>
</dbReference>
<dbReference type="PROSITE" id="PS00606">
    <property type="entry name" value="KS3_1"/>
    <property type="match status" value="1"/>
</dbReference>
<comment type="cofactor">
    <cofactor evidence="1">
        <name>pyridoxal 5'-phosphate</name>
        <dbReference type="ChEBI" id="CHEBI:597326"/>
    </cofactor>
</comment>
<dbReference type="InterPro" id="IPR042099">
    <property type="entry name" value="ANL_N_sf"/>
</dbReference>
<dbReference type="KEGG" id="mff:MFFC18_20040"/>
<dbReference type="GO" id="GO:0004315">
    <property type="term" value="F:3-oxoacyl-[acyl-carrier-protein] synthase activity"/>
    <property type="evidence" value="ECO:0007669"/>
    <property type="project" value="InterPro"/>
</dbReference>
<dbReference type="GO" id="GO:0030170">
    <property type="term" value="F:pyridoxal phosphate binding"/>
    <property type="evidence" value="ECO:0007669"/>
    <property type="project" value="InterPro"/>
</dbReference>
<evidence type="ECO:0000313" key="10">
    <source>
        <dbReference type="EMBL" id="QEG22143.1"/>
    </source>
</evidence>
<dbReference type="GO" id="GO:0006633">
    <property type="term" value="P:fatty acid biosynthetic process"/>
    <property type="evidence" value="ECO:0007669"/>
    <property type="project" value="InterPro"/>
</dbReference>
<evidence type="ECO:0000259" key="9">
    <source>
        <dbReference type="PROSITE" id="PS52004"/>
    </source>
</evidence>
<dbReference type="Proteomes" id="UP000322214">
    <property type="component" value="Chromosome"/>
</dbReference>
<accession>A0A5B9PHK7</accession>
<dbReference type="InterPro" id="IPR049704">
    <property type="entry name" value="Aminotrans_3_PPA_site"/>
</dbReference>
<dbReference type="SUPFAM" id="SSF53383">
    <property type="entry name" value="PLP-dependent transferases"/>
    <property type="match status" value="1"/>
</dbReference>
<dbReference type="Pfam" id="PF00698">
    <property type="entry name" value="Acyl_transf_1"/>
    <property type="match status" value="1"/>
</dbReference>
<gene>
    <name evidence="10" type="primary">pksJ_2</name>
    <name evidence="10" type="ORF">MFFC18_20040</name>
</gene>
<evidence type="ECO:0000256" key="4">
    <source>
        <dbReference type="ARBA" id="ARBA00022553"/>
    </source>
</evidence>
<dbReference type="CDD" id="cd05930">
    <property type="entry name" value="A_NRPS"/>
    <property type="match status" value="1"/>
</dbReference>
<dbReference type="Pfam" id="PF00109">
    <property type="entry name" value="ketoacyl-synt"/>
    <property type="match status" value="1"/>
</dbReference>
<dbReference type="GO" id="GO:0004312">
    <property type="term" value="F:fatty acid synthase activity"/>
    <property type="evidence" value="ECO:0007669"/>
    <property type="project" value="TreeGrafter"/>
</dbReference>
<comment type="cofactor">
    <cofactor evidence="2">
        <name>pantetheine 4'-phosphate</name>
        <dbReference type="ChEBI" id="CHEBI:47942"/>
    </cofactor>
</comment>
<dbReference type="STRING" id="980251.GCA_001642875_03491"/>
<dbReference type="Gene3D" id="1.10.1200.10">
    <property type="entry name" value="ACP-like"/>
    <property type="match status" value="2"/>
</dbReference>
<dbReference type="SUPFAM" id="SSF47336">
    <property type="entry name" value="ACP-like"/>
    <property type="match status" value="2"/>
</dbReference>
<dbReference type="Pfam" id="PF02801">
    <property type="entry name" value="Ketoacyl-synt_C"/>
    <property type="match status" value="1"/>
</dbReference>
<dbReference type="CDD" id="cd00610">
    <property type="entry name" value="OAT_like"/>
    <property type="match status" value="1"/>
</dbReference>
<dbReference type="Gene3D" id="3.30.70.250">
    <property type="entry name" value="Malonyl-CoA ACP transacylase, ACP-binding"/>
    <property type="match status" value="1"/>
</dbReference>
<dbReference type="InterPro" id="IPR014031">
    <property type="entry name" value="Ketoacyl_synth_C"/>
</dbReference>
<dbReference type="InterPro" id="IPR015424">
    <property type="entry name" value="PyrdxlP-dep_Trfase"/>
</dbReference>
<dbReference type="InterPro" id="IPR005814">
    <property type="entry name" value="Aminotrans_3"/>
</dbReference>
<evidence type="ECO:0000256" key="7">
    <source>
        <dbReference type="SAM" id="MobiDB-lite"/>
    </source>
</evidence>
<dbReference type="SUPFAM" id="SSF52151">
    <property type="entry name" value="FabD/lysophospholipase-like"/>
    <property type="match status" value="1"/>
</dbReference>
<keyword evidence="4" id="KW-0597">Phosphoprotein</keyword>
<dbReference type="Gene3D" id="3.40.50.12780">
    <property type="entry name" value="N-terminal domain of ligase-like"/>
    <property type="match status" value="1"/>
</dbReference>
<dbReference type="InterPro" id="IPR010071">
    <property type="entry name" value="AA_adenyl_dom"/>
</dbReference>
<dbReference type="PROSITE" id="PS00455">
    <property type="entry name" value="AMP_BINDING"/>
    <property type="match status" value="1"/>
</dbReference>
<evidence type="ECO:0000256" key="5">
    <source>
        <dbReference type="ARBA" id="ARBA00022679"/>
    </source>
</evidence>
<keyword evidence="3" id="KW-0596">Phosphopantetheine</keyword>
<dbReference type="InterPro" id="IPR016036">
    <property type="entry name" value="Malonyl_transacylase_ACP-bd"/>
</dbReference>
<dbReference type="FunFam" id="1.10.1200.10:FF:000005">
    <property type="entry name" value="Nonribosomal peptide synthetase 1"/>
    <property type="match status" value="1"/>
</dbReference>
<dbReference type="EMBL" id="CP042912">
    <property type="protein sequence ID" value="QEG22143.1"/>
    <property type="molecule type" value="Genomic_DNA"/>
</dbReference>
<keyword evidence="5" id="KW-0808">Transferase</keyword>
<dbReference type="InterPro" id="IPR018201">
    <property type="entry name" value="Ketoacyl_synth_AS"/>
</dbReference>
<sequence>MNTEAFYKQINDLTAREFPDVSLNELIEQTCKRFPDSIATLDAKRQLTYAELDERSSQLAAWLNENKGIKRGDLVGVCCDRNAETPVLLLGILKAGAGYVPLDPDYPFERLAYMVEDSKIKHVVAHSGQLNLTESFDVPATIVDRDWEQIASTTQSTEATSKPTDPQSDVAYVIYTSGSTGKPKGVAVPHRSVVNMLFSMIESPGFTQGDRILATTTLSFDISVAEMFLPLITGGSVAVIDRQSAKDTTALVAAIENFDVTFMQATPAMWRMIVEADFPGKPTMKFITAGEPLPRDLIQPMLNRCGEVWNLYGPTETTVYSSGTRITSDTGRILIGAPIANTQVYVVDENDDLCPPETEGELLIAGAGMTLGYLNRPELNAEKFVQWNGVQVYRTGDLAKMTIDGQIDHLGRIDDQIKFNGHRIELGEIDAAMAMQPGVRQAATVLREDRPGDPRLVGYLLAAEDETPNVAEIRRILSMLLPDYMVPNIIAIVDQFQYTPSGKLDRKAFDPPSTARPDLGVEYAAPKTDEERKLSKLWSEVLQIDRIGLRDNFFELGGNSIRAVKLVATVKKELGIDITGAEFFDNPTIESFVGLREKKQRFKNGLSQNASRRDTSSNQYAIVGMAARMPGARDLNEFWSNLVNGVESIRFFTPEELDDTLDPSETQDANYVAARGIIEDADHFDAKFFRTPPRTAEMTCPQQRIMLELAWTALEDAGVIPNRTDDQIGIWAGTYSTSYFIKNVLTNPDLVRQTGEFQAGVLNEKDYIATRVAHALNFTGPAINVNTACSTSLVALIEACKSLEFGHCDVALAGAASVTFPQNSGHLHQTGSIFSPDGHCRPFDADGAGTLFSDGAGVVVVKRLEDAVASEDRIYAVIKGFGINNDGGEKASFSAPSIHGQANAIAMAQSMAGVNPDSIGYIEAHGTATPIGDPIEVSALRTVFESQTDEKQFCAIGSVKSNFGHTVSAAGIAGLIKSAMALHDEQIPATLHFQRPNPQIDFENSPFFVCDKLTPWKRVEQPRRAGVSAFGVGGTNAHVLLEEAPTTGINSPATTPDNELPFVIFPVSAKSESALVENVDALAKYFASNDQCSIAHAASTLQTRREEFAWRAAVVVDSASQAATQLTEKKPPQFMKRKSTASGRDIVFMFPGQGSQYVRMGQNLYQHSTVFRESLDQCAAILNPLLDRDLLAVLFPKSGDEEASQEILRNTQFTQPALFALEYSLAKVWKSWGVEPKALIGHSIGEFAAACAAEVFKLEDGLRMIAKRGQLMQALPGGSMMSVRLPGNVVEPLLWGQMAIGSFNGPSLCVVAGPDDQVAELQSKLEADEVVCRHLHTSHAFHSPMMEEIVEPFAKFVEQFELSPPTTPILSTVTGGWMTNEEATDPNYWADHLRKPVRFSDAVTKLWDEKDGDPSRILIELGPRRTLATLAKQHATDPKKQISIPTLGNNADDNAEWHSTLSAVANLWLAGVKIDWSRLSSDGQPRRKLPHMSLPTYAFQRERYFIKPGTVPESSNTQIQTQPQPAPKKQDAPPLENSTMTRIPNIVTAINEVFENTSGFDLSEFDGDTTFFEMGLDSLVLTQTATALKKEMNFEVTFRQLLEETPTVDSLALFLDENLPADQFAAVEVNKPANLETPVEVTAISSASDQLSDQPEPSIAVTQQENETPIATSTAAKNVAPVVGSAAEAIVQQQLQIMAAQLQMLSGFTSTSSQTAPSPKAVSTPIVATSVHSAAESKPAMPATPLPTQSERPEQCDTAKAKRFSTIKLNDGALNESQQSALDEIIRQNNAKMPNSKAYAQLHRKYMADPRTVSGFRPNMKEMTHPIVVERSKGVKLWDIDGNEYIDFTCGFGSNILGHSHEITIKAITDQVNKDYSIGPQSPLAGEVAKLFCELTGNERMAFSNTGSEAVLGCTRLARNATGRDLIVMFNGDYHGILDEVIARGSKKLKSFPAATGIPKDHVGNTLILDYGDPKSLEIIRERMDEIAAVLVEPVQSRTPELQPKEFLQELRAMTENEPTCLIFDEVISGLRIGLGGAQEYFGIKADLASYGKIVGGGMPIGIVAGKAEYMDGLDGGYWQYGDDSRPESGMTYFAGTFVRHPLTLAASKAILEHLRDGGQPMYESLNGLGDYLADKLNQVFEEMDAPMYLANFGSLFKIQFHQELVYSEVFFAGLRRRGMHIWDHRPCLLTLAHQRSDVDRLADEMRRTIAECQRYGFMPGEGHLKFVDDFDANRPPASGAKIGKDENGNPGWFVADTNNPGQFVQIGFAMPGTV</sequence>
<dbReference type="InterPro" id="IPR016035">
    <property type="entry name" value="Acyl_Trfase/lysoPLipase"/>
</dbReference>
<dbReference type="PROSITE" id="PS00600">
    <property type="entry name" value="AA_TRANSFER_CLASS_3"/>
    <property type="match status" value="1"/>
</dbReference>
<dbReference type="OrthoDB" id="219272at2"/>
<dbReference type="InterPro" id="IPR000873">
    <property type="entry name" value="AMP-dep_synth/lig_dom"/>
</dbReference>
<organism evidence="10 11">
    <name type="scientific">Mariniblastus fucicola</name>
    <dbReference type="NCBI Taxonomy" id="980251"/>
    <lineage>
        <taxon>Bacteria</taxon>
        <taxon>Pseudomonadati</taxon>
        <taxon>Planctomycetota</taxon>
        <taxon>Planctomycetia</taxon>
        <taxon>Pirellulales</taxon>
        <taxon>Pirellulaceae</taxon>
        <taxon>Mariniblastus</taxon>
    </lineage>
</organism>
<dbReference type="InterPro" id="IPR006162">
    <property type="entry name" value="Ppantetheine_attach_site"/>
</dbReference>